<dbReference type="Pfam" id="PF00005">
    <property type="entry name" value="ABC_tran"/>
    <property type="match status" value="1"/>
</dbReference>
<dbReference type="SUPFAM" id="SSF52540">
    <property type="entry name" value="P-loop containing nucleoside triphosphate hydrolases"/>
    <property type="match status" value="1"/>
</dbReference>
<dbReference type="PANTHER" id="PTHR43820">
    <property type="entry name" value="HIGH-AFFINITY BRANCHED-CHAIN AMINO ACID TRANSPORT ATP-BINDING PROTEIN LIVF"/>
    <property type="match status" value="1"/>
</dbReference>
<keyword evidence="2" id="KW-0813">Transport</keyword>
<dbReference type="PANTHER" id="PTHR43820:SF4">
    <property type="entry name" value="HIGH-AFFINITY BRANCHED-CHAIN AMINO ACID TRANSPORT ATP-BINDING PROTEIN LIVF"/>
    <property type="match status" value="1"/>
</dbReference>
<dbReference type="AlphaFoldDB" id="A0A1I4B7S2"/>
<dbReference type="PROSITE" id="PS00211">
    <property type="entry name" value="ABC_TRANSPORTER_1"/>
    <property type="match status" value="1"/>
</dbReference>
<dbReference type="PROSITE" id="PS50893">
    <property type="entry name" value="ABC_TRANSPORTER_2"/>
    <property type="match status" value="1"/>
</dbReference>
<dbReference type="Gene3D" id="3.40.50.300">
    <property type="entry name" value="P-loop containing nucleotide triphosphate hydrolases"/>
    <property type="match status" value="1"/>
</dbReference>
<dbReference type="EMBL" id="FOTC01000001">
    <property type="protein sequence ID" value="SFK64167.1"/>
    <property type="molecule type" value="Genomic_DNA"/>
</dbReference>
<sequence>MLELSNVRAGYDEIEVLHGVDMTVGEGEIVALIGSNGAGKTTTMRTICGILSATHGTITYRGEPIQEEPSHEIVERGIVQVPENRDLFTNMTVMDNLLLGAQTADAQAKRDETLEEMLELFPRLAERKSQRAGTMSGGEQQMLTLARALMGDPDLLILDEPSIGLAPQLVQEVFDVVEEVHSQGVTVLMVEQNVQQTLRLADRGYVMENGRITMSAPGDELLEDDGIVEAYLGV</sequence>
<evidence type="ECO:0000259" key="6">
    <source>
        <dbReference type="PROSITE" id="PS50893"/>
    </source>
</evidence>
<dbReference type="InterPro" id="IPR003593">
    <property type="entry name" value="AAA+_ATPase"/>
</dbReference>
<keyword evidence="8" id="KW-1185">Reference proteome</keyword>
<proteinExistence type="inferred from homology"/>
<evidence type="ECO:0000256" key="3">
    <source>
        <dbReference type="ARBA" id="ARBA00022741"/>
    </source>
</evidence>
<evidence type="ECO:0000256" key="2">
    <source>
        <dbReference type="ARBA" id="ARBA00022448"/>
    </source>
</evidence>
<accession>A0A1I4B7S2</accession>
<dbReference type="InterPro" id="IPR017871">
    <property type="entry name" value="ABC_transporter-like_CS"/>
</dbReference>
<dbReference type="SMART" id="SM00382">
    <property type="entry name" value="AAA"/>
    <property type="match status" value="1"/>
</dbReference>
<dbReference type="CDD" id="cd03224">
    <property type="entry name" value="ABC_TM1139_LivF_branched"/>
    <property type="match status" value="1"/>
</dbReference>
<evidence type="ECO:0000313" key="8">
    <source>
        <dbReference type="Proteomes" id="UP000199607"/>
    </source>
</evidence>
<dbReference type="InterPro" id="IPR027417">
    <property type="entry name" value="P-loop_NTPase"/>
</dbReference>
<dbReference type="GO" id="GO:0015807">
    <property type="term" value="P:L-amino acid transport"/>
    <property type="evidence" value="ECO:0007669"/>
    <property type="project" value="TreeGrafter"/>
</dbReference>
<evidence type="ECO:0000313" key="7">
    <source>
        <dbReference type="EMBL" id="SFK64167.1"/>
    </source>
</evidence>
<keyword evidence="4 7" id="KW-0067">ATP-binding</keyword>
<dbReference type="InterPro" id="IPR003439">
    <property type="entry name" value="ABC_transporter-like_ATP-bd"/>
</dbReference>
<gene>
    <name evidence="7" type="ORF">SAMN04487950_0336</name>
</gene>
<dbReference type="GO" id="GO:0015658">
    <property type="term" value="F:branched-chain amino acid transmembrane transporter activity"/>
    <property type="evidence" value="ECO:0007669"/>
    <property type="project" value="TreeGrafter"/>
</dbReference>
<dbReference type="GO" id="GO:0016887">
    <property type="term" value="F:ATP hydrolysis activity"/>
    <property type="evidence" value="ECO:0007669"/>
    <property type="project" value="InterPro"/>
</dbReference>
<dbReference type="Proteomes" id="UP000199607">
    <property type="component" value="Unassembled WGS sequence"/>
</dbReference>
<keyword evidence="5" id="KW-0029">Amino-acid transport</keyword>
<organism evidence="7 8">
    <name type="scientific">Halogranum rubrum</name>
    <dbReference type="NCBI Taxonomy" id="553466"/>
    <lineage>
        <taxon>Archaea</taxon>
        <taxon>Methanobacteriati</taxon>
        <taxon>Methanobacteriota</taxon>
        <taxon>Stenosarchaea group</taxon>
        <taxon>Halobacteria</taxon>
        <taxon>Halobacteriales</taxon>
        <taxon>Haloferacaceae</taxon>
    </lineage>
</organism>
<evidence type="ECO:0000256" key="5">
    <source>
        <dbReference type="ARBA" id="ARBA00022970"/>
    </source>
</evidence>
<evidence type="ECO:0000256" key="1">
    <source>
        <dbReference type="ARBA" id="ARBA00005417"/>
    </source>
</evidence>
<dbReference type="InterPro" id="IPR052156">
    <property type="entry name" value="BCAA_Transport_ATP-bd_LivF"/>
</dbReference>
<protein>
    <submittedName>
        <fullName evidence="7">Branched-chain amino acid transport system ATP-binding protein</fullName>
    </submittedName>
</protein>
<dbReference type="GO" id="GO:0005524">
    <property type="term" value="F:ATP binding"/>
    <property type="evidence" value="ECO:0007669"/>
    <property type="project" value="UniProtKB-KW"/>
</dbReference>
<dbReference type="STRING" id="553466.SAMN04487950_0336"/>
<keyword evidence="3" id="KW-0547">Nucleotide-binding</keyword>
<reference evidence="8" key="1">
    <citation type="submission" date="2016-10" db="EMBL/GenBank/DDBJ databases">
        <authorList>
            <person name="Varghese N."/>
            <person name="Submissions S."/>
        </authorList>
    </citation>
    <scope>NUCLEOTIDE SEQUENCE [LARGE SCALE GENOMIC DNA]</scope>
    <source>
        <strain evidence="8">CGMCC 1.7738</strain>
    </source>
</reference>
<evidence type="ECO:0000256" key="4">
    <source>
        <dbReference type="ARBA" id="ARBA00022840"/>
    </source>
</evidence>
<feature type="domain" description="ABC transporter" evidence="6">
    <location>
        <begin position="2"/>
        <end position="234"/>
    </location>
</feature>
<dbReference type="RefSeq" id="WP_009376860.1">
    <property type="nucleotide sequence ID" value="NZ_FOTC01000001.1"/>
</dbReference>
<name>A0A1I4B7S2_9EURY</name>
<comment type="similarity">
    <text evidence="1">Belongs to the ABC transporter superfamily.</text>
</comment>